<dbReference type="Gene3D" id="1.10.10.2910">
    <property type="match status" value="1"/>
</dbReference>
<dbReference type="Pfam" id="PF06114">
    <property type="entry name" value="Peptidase_M78"/>
    <property type="match status" value="1"/>
</dbReference>
<accession>A0ABS3N4X1</accession>
<organism evidence="2 3">
    <name type="scientific">Metabacillus bambusae</name>
    <dbReference type="NCBI Taxonomy" id="2795218"/>
    <lineage>
        <taxon>Bacteria</taxon>
        <taxon>Bacillati</taxon>
        <taxon>Bacillota</taxon>
        <taxon>Bacilli</taxon>
        <taxon>Bacillales</taxon>
        <taxon>Bacillaceae</taxon>
        <taxon>Metabacillus</taxon>
    </lineage>
</organism>
<evidence type="ECO:0000259" key="1">
    <source>
        <dbReference type="Pfam" id="PF06114"/>
    </source>
</evidence>
<evidence type="ECO:0000313" key="3">
    <source>
        <dbReference type="Proteomes" id="UP000663981"/>
    </source>
</evidence>
<keyword evidence="3" id="KW-1185">Reference proteome</keyword>
<dbReference type="EMBL" id="JAGDEL010000012">
    <property type="protein sequence ID" value="MBO1513223.1"/>
    <property type="molecule type" value="Genomic_DNA"/>
</dbReference>
<sequence>MELIRKKADQLINKYDTNCPFKIAKNLGIELDFENLGSIYGYYSKSFQIKMIHINENLSEGKKIFTCYHELGHAIFHPDAKTPFLKKNTLFSTEKIEVEANFFAVRMLFAKDFFNGQLSLNDAVEEFGIPEKFILQHLIKKF</sequence>
<reference evidence="2 3" key="1">
    <citation type="submission" date="2021-03" db="EMBL/GenBank/DDBJ databases">
        <title>Whole genome sequence of Metabacillus bambusae BG109.</title>
        <authorList>
            <person name="Jeong J.W."/>
        </authorList>
    </citation>
    <scope>NUCLEOTIDE SEQUENCE [LARGE SCALE GENOMIC DNA]</scope>
    <source>
        <strain evidence="2 3">BG109</strain>
    </source>
</reference>
<dbReference type="Proteomes" id="UP000663981">
    <property type="component" value="Unassembled WGS sequence"/>
</dbReference>
<comment type="caution">
    <text evidence="2">The sequence shown here is derived from an EMBL/GenBank/DDBJ whole genome shotgun (WGS) entry which is preliminary data.</text>
</comment>
<gene>
    <name evidence="2" type="ORF">I7822_16360</name>
</gene>
<dbReference type="RefSeq" id="WP_207980156.1">
    <property type="nucleotide sequence ID" value="NZ_JAGDEL010000012.1"/>
</dbReference>
<evidence type="ECO:0000313" key="2">
    <source>
        <dbReference type="EMBL" id="MBO1513223.1"/>
    </source>
</evidence>
<name>A0ABS3N4X1_9BACI</name>
<dbReference type="InterPro" id="IPR010359">
    <property type="entry name" value="IrrE_HExxH"/>
</dbReference>
<protein>
    <submittedName>
        <fullName evidence="2">ImmA/IrrE family metallo-endopeptidase</fullName>
    </submittedName>
</protein>
<proteinExistence type="predicted"/>
<feature type="domain" description="IrrE N-terminal-like" evidence="1">
    <location>
        <begin position="24"/>
        <end position="133"/>
    </location>
</feature>